<gene>
    <name evidence="2" type="ORF">ACF05T_29405</name>
</gene>
<dbReference type="InterPro" id="IPR016181">
    <property type="entry name" value="Acyl_CoA_acyltransferase"/>
</dbReference>
<dbReference type="EC" id="2.3.-.-" evidence="2"/>
<keyword evidence="2" id="KW-0012">Acyltransferase</keyword>
<dbReference type="SUPFAM" id="SSF55729">
    <property type="entry name" value="Acyl-CoA N-acyltransferases (Nat)"/>
    <property type="match status" value="1"/>
</dbReference>
<dbReference type="PANTHER" id="PTHR43441">
    <property type="entry name" value="RIBOSOMAL-PROTEIN-SERINE ACETYLTRANSFERASE"/>
    <property type="match status" value="1"/>
</dbReference>
<dbReference type="PANTHER" id="PTHR43441:SF10">
    <property type="entry name" value="ACETYLTRANSFERASE"/>
    <property type="match status" value="1"/>
</dbReference>
<dbReference type="InterPro" id="IPR000182">
    <property type="entry name" value="GNAT_dom"/>
</dbReference>
<sequence>MSESLVVPRLAAGAHDLRPWEMADLPLVREASADPYIPLITTVPPVYSRAEGEAFVRRQWTRSETGAGYPFVIERRRDARPVGTIGLWLRDLPEGRATLGYWIAAPHRGEGAAGAALSAVSEWALGTLAVPRLQLLVEPWNTASARTAERAGFEREGVLRAWQEVGGERRDMVMYGRVGSRPA</sequence>
<evidence type="ECO:0000313" key="3">
    <source>
        <dbReference type="Proteomes" id="UP001603013"/>
    </source>
</evidence>
<dbReference type="Proteomes" id="UP001603013">
    <property type="component" value="Unassembled WGS sequence"/>
</dbReference>
<proteinExistence type="predicted"/>
<feature type="domain" description="N-acetyltransferase" evidence="1">
    <location>
        <begin position="15"/>
        <end position="177"/>
    </location>
</feature>
<keyword evidence="3" id="KW-1185">Reference proteome</keyword>
<dbReference type="EMBL" id="JBIBSM010000020">
    <property type="protein sequence ID" value="MFF8280156.1"/>
    <property type="molecule type" value="Genomic_DNA"/>
</dbReference>
<comment type="caution">
    <text evidence="2">The sequence shown here is derived from an EMBL/GenBank/DDBJ whole genome shotgun (WGS) entry which is preliminary data.</text>
</comment>
<dbReference type="Pfam" id="PF13302">
    <property type="entry name" value="Acetyltransf_3"/>
    <property type="match status" value="1"/>
</dbReference>
<accession>A0ABW6YJW5</accession>
<dbReference type="RefSeq" id="WP_391937057.1">
    <property type="nucleotide sequence ID" value="NZ_JBIBSM010000020.1"/>
</dbReference>
<organism evidence="2 3">
    <name type="scientific">Streptomyces lateritius</name>
    <dbReference type="NCBI Taxonomy" id="67313"/>
    <lineage>
        <taxon>Bacteria</taxon>
        <taxon>Bacillati</taxon>
        <taxon>Actinomycetota</taxon>
        <taxon>Actinomycetes</taxon>
        <taxon>Kitasatosporales</taxon>
        <taxon>Streptomycetaceae</taxon>
        <taxon>Streptomyces</taxon>
    </lineage>
</organism>
<dbReference type="Gene3D" id="3.40.630.30">
    <property type="match status" value="1"/>
</dbReference>
<protein>
    <submittedName>
        <fullName evidence="2">GNAT family N-acetyltransferase</fullName>
        <ecNumber evidence="2">2.3.-.-</ecNumber>
    </submittedName>
</protein>
<reference evidence="2 3" key="1">
    <citation type="submission" date="2024-10" db="EMBL/GenBank/DDBJ databases">
        <title>The Natural Products Discovery Center: Release of the First 8490 Sequenced Strains for Exploring Actinobacteria Biosynthetic Diversity.</title>
        <authorList>
            <person name="Kalkreuter E."/>
            <person name="Kautsar S.A."/>
            <person name="Yang D."/>
            <person name="Bader C.D."/>
            <person name="Teijaro C.N."/>
            <person name="Fluegel L."/>
            <person name="Davis C.M."/>
            <person name="Simpson J.R."/>
            <person name="Lauterbach L."/>
            <person name="Steele A.D."/>
            <person name="Gui C."/>
            <person name="Meng S."/>
            <person name="Li G."/>
            <person name="Viehrig K."/>
            <person name="Ye F."/>
            <person name="Su P."/>
            <person name="Kiefer A.F."/>
            <person name="Nichols A."/>
            <person name="Cepeda A.J."/>
            <person name="Yan W."/>
            <person name="Fan B."/>
            <person name="Jiang Y."/>
            <person name="Adhikari A."/>
            <person name="Zheng C.-J."/>
            <person name="Schuster L."/>
            <person name="Cowan T.M."/>
            <person name="Smanski M.J."/>
            <person name="Chevrette M.G."/>
            <person name="De Carvalho L.P.S."/>
            <person name="Shen B."/>
        </authorList>
    </citation>
    <scope>NUCLEOTIDE SEQUENCE [LARGE SCALE GENOMIC DNA]</scope>
    <source>
        <strain evidence="2 3">NPDC015755</strain>
    </source>
</reference>
<evidence type="ECO:0000259" key="1">
    <source>
        <dbReference type="PROSITE" id="PS51186"/>
    </source>
</evidence>
<dbReference type="InterPro" id="IPR051908">
    <property type="entry name" value="Ribosomal_N-acetyltransferase"/>
</dbReference>
<keyword evidence="2" id="KW-0808">Transferase</keyword>
<dbReference type="GO" id="GO:0016746">
    <property type="term" value="F:acyltransferase activity"/>
    <property type="evidence" value="ECO:0007669"/>
    <property type="project" value="UniProtKB-KW"/>
</dbReference>
<evidence type="ECO:0000313" key="2">
    <source>
        <dbReference type="EMBL" id="MFF8280156.1"/>
    </source>
</evidence>
<name>A0ABW6YJW5_9ACTN</name>
<dbReference type="PROSITE" id="PS51186">
    <property type="entry name" value="GNAT"/>
    <property type="match status" value="1"/>
</dbReference>